<dbReference type="AlphaFoldDB" id="A0A3N4GW20"/>
<dbReference type="Proteomes" id="UP000267536">
    <property type="component" value="Unassembled WGS sequence"/>
</dbReference>
<evidence type="ECO:0000313" key="3">
    <source>
        <dbReference type="Proteomes" id="UP000267536"/>
    </source>
</evidence>
<organism evidence="2 3">
    <name type="scientific">Gordonia oryzae</name>
    <dbReference type="NCBI Taxonomy" id="2487349"/>
    <lineage>
        <taxon>Bacteria</taxon>
        <taxon>Bacillati</taxon>
        <taxon>Actinomycetota</taxon>
        <taxon>Actinomycetes</taxon>
        <taxon>Mycobacteriales</taxon>
        <taxon>Gordoniaceae</taxon>
        <taxon>Gordonia</taxon>
    </lineage>
</organism>
<proteinExistence type="predicted"/>
<name>A0A3N4GW20_9ACTN</name>
<comment type="caution">
    <text evidence="2">The sequence shown here is derived from an EMBL/GenBank/DDBJ whole genome shotgun (WGS) entry which is preliminary data.</text>
</comment>
<dbReference type="EMBL" id="RKMH01000004">
    <property type="protein sequence ID" value="RPA64906.1"/>
    <property type="molecule type" value="Genomic_DNA"/>
</dbReference>
<dbReference type="Gene3D" id="1.10.10.10">
    <property type="entry name" value="Winged helix-like DNA-binding domain superfamily/Winged helix DNA-binding domain"/>
    <property type="match status" value="1"/>
</dbReference>
<reference evidence="2 3" key="1">
    <citation type="submission" date="2018-11" db="EMBL/GenBank/DDBJ databases">
        <title>Draft genome sequence of Gordonia sp. RS15-1S isolated from rice stems.</title>
        <authorList>
            <person name="Muangham S."/>
        </authorList>
    </citation>
    <scope>NUCLEOTIDE SEQUENCE [LARGE SCALE GENOMIC DNA]</scope>
    <source>
        <strain evidence="2 3">RS15-1S</strain>
    </source>
</reference>
<dbReference type="InterPro" id="IPR036388">
    <property type="entry name" value="WH-like_DNA-bd_sf"/>
</dbReference>
<feature type="region of interest" description="Disordered" evidence="1">
    <location>
        <begin position="60"/>
        <end position="86"/>
    </location>
</feature>
<evidence type="ECO:0000256" key="1">
    <source>
        <dbReference type="SAM" id="MobiDB-lite"/>
    </source>
</evidence>
<sequence length="153" mass="16786">MSDSSYMKSYRILTGKTTRLSVPTRLIGRLWRDGGETTRAMLSVALESDVLDACVRVDAHGPAKGTGKGNPLNYSGRRGPAEREPDEVDSVVIERILAGDRLLSTTRAERDVLIGKLTDRGLSAAMIARRLGIAQRTVTRIRTQAKEGESYVR</sequence>
<protein>
    <submittedName>
        <fullName evidence="2">Uncharacterized protein</fullName>
    </submittedName>
</protein>
<dbReference type="RefSeq" id="WP_123927476.1">
    <property type="nucleotide sequence ID" value="NZ_JBPSDP010000004.1"/>
</dbReference>
<dbReference type="OrthoDB" id="4319202at2"/>
<accession>A0A3N4GW20</accession>
<gene>
    <name evidence="2" type="ORF">EF294_07430</name>
</gene>
<evidence type="ECO:0000313" key="2">
    <source>
        <dbReference type="EMBL" id="RPA64906.1"/>
    </source>
</evidence>
<keyword evidence="3" id="KW-1185">Reference proteome</keyword>